<proteinExistence type="predicted"/>
<dbReference type="RefSeq" id="WP_107866225.1">
    <property type="nucleotide sequence ID" value="NZ_QAON01000011.1"/>
</dbReference>
<name>A0A2T5IXA6_9GAMM</name>
<dbReference type="EMBL" id="QAON01000011">
    <property type="protein sequence ID" value="PTQ88596.1"/>
    <property type="molecule type" value="Genomic_DNA"/>
</dbReference>
<protein>
    <recommendedName>
        <fullName evidence="1">DUF6878 domain-containing protein</fullName>
    </recommendedName>
</protein>
<evidence type="ECO:0000313" key="2">
    <source>
        <dbReference type="EMBL" id="PTQ88596.1"/>
    </source>
</evidence>
<comment type="caution">
    <text evidence="2">The sequence shown here is derived from an EMBL/GenBank/DDBJ whole genome shotgun (WGS) entry which is preliminary data.</text>
</comment>
<sequence>MLFHNSQAMTALSTNRQRVLNALQAVEINEVIIRYRGSSDEGDITEIVIPSHDDQSPSALQDQLLAFSFVRGTYRYGAYHYFLVDKPLSLEEALRVFTIMWVDLHHAGWENNQGGEGVMTINSLNDQFLLVHTDYSIPSNDYRYCL</sequence>
<accession>A0A2T5IXA6</accession>
<dbReference type="AlphaFoldDB" id="A0A2T5IXA6"/>
<evidence type="ECO:0000313" key="3">
    <source>
        <dbReference type="Proteomes" id="UP000244223"/>
    </source>
</evidence>
<dbReference type="Pfam" id="PF21798">
    <property type="entry name" value="DUF6878"/>
    <property type="match status" value="1"/>
</dbReference>
<dbReference type="OrthoDB" id="7259981at2"/>
<evidence type="ECO:0000259" key="1">
    <source>
        <dbReference type="Pfam" id="PF21798"/>
    </source>
</evidence>
<keyword evidence="3" id="KW-1185">Reference proteome</keyword>
<reference evidence="2 3" key="1">
    <citation type="submission" date="2018-04" db="EMBL/GenBank/DDBJ databases">
        <title>Genomic Encyclopedia of Archaeal and Bacterial Type Strains, Phase II (KMG-II): from individual species to whole genera.</title>
        <authorList>
            <person name="Goeker M."/>
        </authorList>
    </citation>
    <scope>NUCLEOTIDE SEQUENCE [LARGE SCALE GENOMIC DNA]</scope>
    <source>
        <strain evidence="2 3">DSM 5822</strain>
    </source>
</reference>
<dbReference type="Proteomes" id="UP000244223">
    <property type="component" value="Unassembled WGS sequence"/>
</dbReference>
<organism evidence="2 3">
    <name type="scientific">Agitococcus lubricus</name>
    <dbReference type="NCBI Taxonomy" id="1077255"/>
    <lineage>
        <taxon>Bacteria</taxon>
        <taxon>Pseudomonadati</taxon>
        <taxon>Pseudomonadota</taxon>
        <taxon>Gammaproteobacteria</taxon>
        <taxon>Moraxellales</taxon>
        <taxon>Moraxellaceae</taxon>
        <taxon>Agitococcus</taxon>
    </lineage>
</organism>
<dbReference type="InterPro" id="IPR049243">
    <property type="entry name" value="DUF6878"/>
</dbReference>
<gene>
    <name evidence="2" type="ORF">C8N29_111119</name>
</gene>
<feature type="domain" description="DUF6878" evidence="1">
    <location>
        <begin position="13"/>
        <end position="144"/>
    </location>
</feature>